<reference evidence="2" key="1">
    <citation type="journal article" date="2014" name="Int. J. Syst. Evol. Microbiol.">
        <title>Complete genome sequence of Corynebacterium casei LMG S-19264T (=DSM 44701T), isolated from a smear-ripened cheese.</title>
        <authorList>
            <consortium name="US DOE Joint Genome Institute (JGI-PGF)"/>
            <person name="Walter F."/>
            <person name="Albersmeier A."/>
            <person name="Kalinowski J."/>
            <person name="Ruckert C."/>
        </authorList>
    </citation>
    <scope>NUCLEOTIDE SEQUENCE</scope>
    <source>
        <strain evidence="2">CGMCC 1.15034</strain>
    </source>
</reference>
<accession>A0A410VD80</accession>
<evidence type="ECO:0000313" key="4">
    <source>
        <dbReference type="Proteomes" id="UP000593880"/>
    </source>
</evidence>
<keyword evidence="4" id="KW-1185">Reference proteome</keyword>
<organism evidence="2 5">
    <name type="scientific">Bradyrhizobium guangdongense</name>
    <dbReference type="NCBI Taxonomy" id="1325090"/>
    <lineage>
        <taxon>Bacteria</taxon>
        <taxon>Pseudomonadati</taxon>
        <taxon>Pseudomonadota</taxon>
        <taxon>Alphaproteobacteria</taxon>
        <taxon>Hyphomicrobiales</taxon>
        <taxon>Nitrobacteraceae</taxon>
        <taxon>Bradyrhizobium</taxon>
    </lineage>
</organism>
<dbReference type="InterPro" id="IPR054189">
    <property type="entry name" value="DUF6894"/>
</dbReference>
<name>A0A410VD80_9BRAD</name>
<evidence type="ECO:0000313" key="3">
    <source>
        <dbReference type="EMBL" id="QOZ62662.1"/>
    </source>
</evidence>
<evidence type="ECO:0000313" key="2">
    <source>
        <dbReference type="EMBL" id="GGI31464.1"/>
    </source>
</evidence>
<gene>
    <name evidence="2" type="ORF">GCM10010987_64540</name>
    <name evidence="3" type="ORF">XH86_30900</name>
</gene>
<evidence type="ECO:0000313" key="5">
    <source>
        <dbReference type="Proteomes" id="UP000625079"/>
    </source>
</evidence>
<dbReference type="EMBL" id="CP030057">
    <property type="protein sequence ID" value="QOZ62662.1"/>
    <property type="molecule type" value="Genomic_DNA"/>
</dbReference>
<dbReference type="GeneID" id="64073515"/>
<proteinExistence type="predicted"/>
<dbReference type="EMBL" id="BMHC01000021">
    <property type="protein sequence ID" value="GGI31464.1"/>
    <property type="molecule type" value="Genomic_DNA"/>
</dbReference>
<dbReference type="Proteomes" id="UP000625079">
    <property type="component" value="Unassembled WGS sequence"/>
</dbReference>
<feature type="domain" description="DUF6894" evidence="1">
    <location>
        <begin position="3"/>
        <end position="64"/>
    </location>
</feature>
<dbReference type="RefSeq" id="WP_014491583.1">
    <property type="nucleotide sequence ID" value="NZ_BMHC01000021.1"/>
</dbReference>
<dbReference type="OrthoDB" id="8094360at2"/>
<evidence type="ECO:0000259" key="1">
    <source>
        <dbReference type="Pfam" id="PF21834"/>
    </source>
</evidence>
<dbReference type="AlphaFoldDB" id="A0A410VD80"/>
<dbReference type="Pfam" id="PF21834">
    <property type="entry name" value="DUF6894"/>
    <property type="match status" value="1"/>
</dbReference>
<reference evidence="3 4" key="2">
    <citation type="submission" date="2018-06" db="EMBL/GenBank/DDBJ databases">
        <title>Comparative genomics of rhizobia nodulating Arachis hypogaea in China.</title>
        <authorList>
            <person name="Li Y."/>
        </authorList>
    </citation>
    <scope>NUCLEOTIDE SEQUENCE [LARGE SCALE GENOMIC DNA]</scope>
    <source>
        <strain evidence="3 4">CCBAU 51658</strain>
    </source>
</reference>
<reference evidence="2" key="3">
    <citation type="submission" date="2022-12" db="EMBL/GenBank/DDBJ databases">
        <authorList>
            <person name="Sun Q."/>
            <person name="Zhou Y."/>
        </authorList>
    </citation>
    <scope>NUCLEOTIDE SEQUENCE</scope>
    <source>
        <strain evidence="2">CGMCC 1.15034</strain>
    </source>
</reference>
<sequence>MERYFFDIQSGREFFADEEGLRLPNQKAAEVEAMQTLTGIARESVFKGSRPDLAVEVRSMTERLFCVSIVYRSESTKH</sequence>
<dbReference type="Proteomes" id="UP000593880">
    <property type="component" value="Chromosome"/>
</dbReference>
<protein>
    <recommendedName>
        <fullName evidence="1">DUF6894 domain-containing protein</fullName>
    </recommendedName>
</protein>